<evidence type="ECO:0000313" key="2">
    <source>
        <dbReference type="EMBL" id="AMM30749.1"/>
    </source>
</evidence>
<dbReference type="STRING" id="37927.SA2016_0044"/>
<dbReference type="SUPFAM" id="SSF75304">
    <property type="entry name" value="Amidase signature (AS) enzymes"/>
    <property type="match status" value="1"/>
</dbReference>
<dbReference type="PANTHER" id="PTHR11895">
    <property type="entry name" value="TRANSAMIDASE"/>
    <property type="match status" value="1"/>
</dbReference>
<organism evidence="2 3">
    <name type="scientific">Sinomonas atrocyanea</name>
    <dbReference type="NCBI Taxonomy" id="37927"/>
    <lineage>
        <taxon>Bacteria</taxon>
        <taxon>Bacillati</taxon>
        <taxon>Actinomycetota</taxon>
        <taxon>Actinomycetes</taxon>
        <taxon>Micrococcales</taxon>
        <taxon>Micrococcaceae</taxon>
        <taxon>Sinomonas</taxon>
    </lineage>
</organism>
<dbReference type="AlphaFoldDB" id="A0A126ZUB4"/>
<proteinExistence type="predicted"/>
<name>A0A126ZUB4_9MICC</name>
<dbReference type="PANTHER" id="PTHR11895:SF151">
    <property type="entry name" value="GLUTAMYL-TRNA(GLN) AMIDOTRANSFERASE SUBUNIT A"/>
    <property type="match status" value="1"/>
</dbReference>
<gene>
    <name evidence="2" type="ORF">SA2016_0044</name>
</gene>
<dbReference type="Gene3D" id="3.90.1300.10">
    <property type="entry name" value="Amidase signature (AS) domain"/>
    <property type="match status" value="1"/>
</dbReference>
<dbReference type="KEGG" id="satk:SA2016_0044"/>
<protein>
    <submittedName>
        <fullName evidence="2">Amidase</fullName>
    </submittedName>
</protein>
<evidence type="ECO:0000313" key="3">
    <source>
        <dbReference type="Proteomes" id="UP000070134"/>
    </source>
</evidence>
<dbReference type="Pfam" id="PF01425">
    <property type="entry name" value="Amidase"/>
    <property type="match status" value="1"/>
</dbReference>
<reference evidence="2 3" key="1">
    <citation type="submission" date="2016-02" db="EMBL/GenBank/DDBJ databases">
        <title>Complete genome of Sinomonas atrocyanea KCTC 3377.</title>
        <authorList>
            <person name="Kim K.M."/>
        </authorList>
    </citation>
    <scope>NUCLEOTIDE SEQUENCE [LARGE SCALE GENOMIC DNA]</scope>
    <source>
        <strain evidence="2 3">KCTC 3377</strain>
    </source>
</reference>
<accession>A0A126ZUB4</accession>
<dbReference type="Proteomes" id="UP000070134">
    <property type="component" value="Chromosome"/>
</dbReference>
<evidence type="ECO:0000259" key="1">
    <source>
        <dbReference type="Pfam" id="PF01425"/>
    </source>
</evidence>
<sequence>MSEQQPASSIAEAAETLLAAIREREPALRAFAHLDDEAVRRAAHGLDAAGAEGLALRGLPVGIKDLIDTDDLPTEYGSAIYRGHRPRRDAAVVRLLRAAGALLVGKTVTTEFALFQAGPTRHPLDPGRTPGGSSSGSAAAVAAGLLPVALGTQTAGSITRPASFCGIVGFKPTFGAIDRDGVLPVSGTLDTVGLLARDVAAAAAVFDVLRSDRSAPSEAEPAARPTIGFARPPEWDQAEQSTRDGIDELKRRLPDAGFDVQDVELPASFAGLVGAQNTIMEYEAARSLGPRCEGNWSLVSPRLTELLRRGASIPERDYRRALQLAHECRSELGTVFPHLDALLVPAARGEAPPAEDGTGDPVFCRAWTLLGCPTVSLPLLTGPSGLPVGIQLVGALHDDDRLLAVAARLERWHAGEA</sequence>
<dbReference type="InterPro" id="IPR023631">
    <property type="entry name" value="Amidase_dom"/>
</dbReference>
<keyword evidence="3" id="KW-1185">Reference proteome</keyword>
<dbReference type="GO" id="GO:0003824">
    <property type="term" value="F:catalytic activity"/>
    <property type="evidence" value="ECO:0007669"/>
    <property type="project" value="InterPro"/>
</dbReference>
<dbReference type="InterPro" id="IPR000120">
    <property type="entry name" value="Amidase"/>
</dbReference>
<dbReference type="OrthoDB" id="182039at2"/>
<dbReference type="RefSeq" id="WP_066494146.1">
    <property type="nucleotide sequence ID" value="NZ_BJMO01000013.1"/>
</dbReference>
<feature type="domain" description="Amidase" evidence="1">
    <location>
        <begin position="13"/>
        <end position="403"/>
    </location>
</feature>
<dbReference type="EMBL" id="CP014518">
    <property type="protein sequence ID" value="AMM30749.1"/>
    <property type="molecule type" value="Genomic_DNA"/>
</dbReference>
<dbReference type="InterPro" id="IPR036928">
    <property type="entry name" value="AS_sf"/>
</dbReference>